<gene>
    <name evidence="2" type="ORF">TrRE_jg12817</name>
</gene>
<dbReference type="Proteomes" id="UP001165082">
    <property type="component" value="Unassembled WGS sequence"/>
</dbReference>
<feature type="region of interest" description="Disordered" evidence="1">
    <location>
        <begin position="138"/>
        <end position="165"/>
    </location>
</feature>
<feature type="non-terminal residue" evidence="2">
    <location>
        <position position="1"/>
    </location>
</feature>
<evidence type="ECO:0000256" key="1">
    <source>
        <dbReference type="SAM" id="MobiDB-lite"/>
    </source>
</evidence>
<reference evidence="2" key="1">
    <citation type="submission" date="2022-07" db="EMBL/GenBank/DDBJ databases">
        <title>Genome analysis of Parmales, a sister group of diatoms, reveals the evolutionary specialization of diatoms from phago-mixotrophs to photoautotrophs.</title>
        <authorList>
            <person name="Ban H."/>
            <person name="Sato S."/>
            <person name="Yoshikawa S."/>
            <person name="Kazumasa Y."/>
            <person name="Nakamura Y."/>
            <person name="Ichinomiya M."/>
            <person name="Saitoh K."/>
            <person name="Sato N."/>
            <person name="Blanc-Mathieu R."/>
            <person name="Endo H."/>
            <person name="Kuwata A."/>
            <person name="Ogata H."/>
        </authorList>
    </citation>
    <scope>NUCLEOTIDE SEQUENCE</scope>
</reference>
<name>A0A9W7L7K3_9STRA</name>
<sequence length="373" mass="38329">FLLHYPTTSIPPSSIISSFSSLCSQGLDVGRLVGSNISCPPPSSCVSFISSGPCLASLPSSDDVNLYPNMRERGGGTGTKVLGLKVTACGGGTFIGVVFDHCWSDLCGVVGILGCIMGGIRGEVRGVVRGGRGRQAGLDFGGGGEGGGKREGVRNRKSNGGGKRGSHEVATIAYVVGEDSLVRMREASGAGTRHMGLFAHVVETLRSSGLEVRTASVSINMRPRTTCLRGGAREKGGDDPGGETGGAIYVGNATLIASCDLSSCATGSDISGAISGAVSRGRGTMGLVPKTEKPEDVHFTAWTHAFEGEDLANVRGGEQPDVEVGPVGGRTAEFIARGTGKCNVTVLGVRGGGLKVMVRGGREVLKKFEERTR</sequence>
<proteinExistence type="predicted"/>
<evidence type="ECO:0000313" key="3">
    <source>
        <dbReference type="Proteomes" id="UP001165082"/>
    </source>
</evidence>
<keyword evidence="3" id="KW-1185">Reference proteome</keyword>
<organism evidence="2 3">
    <name type="scientific">Triparma retinervis</name>
    <dbReference type="NCBI Taxonomy" id="2557542"/>
    <lineage>
        <taxon>Eukaryota</taxon>
        <taxon>Sar</taxon>
        <taxon>Stramenopiles</taxon>
        <taxon>Ochrophyta</taxon>
        <taxon>Bolidophyceae</taxon>
        <taxon>Parmales</taxon>
        <taxon>Triparmaceae</taxon>
        <taxon>Triparma</taxon>
    </lineage>
</organism>
<feature type="non-terminal residue" evidence="2">
    <location>
        <position position="373"/>
    </location>
</feature>
<comment type="caution">
    <text evidence="2">The sequence shown here is derived from an EMBL/GenBank/DDBJ whole genome shotgun (WGS) entry which is preliminary data.</text>
</comment>
<protein>
    <submittedName>
        <fullName evidence="2">Uncharacterized protein</fullName>
    </submittedName>
</protein>
<evidence type="ECO:0000313" key="2">
    <source>
        <dbReference type="EMBL" id="GMI35935.1"/>
    </source>
</evidence>
<dbReference type="AlphaFoldDB" id="A0A9W7L7K3"/>
<dbReference type="EMBL" id="BRXZ01007920">
    <property type="protein sequence ID" value="GMI35935.1"/>
    <property type="molecule type" value="Genomic_DNA"/>
</dbReference>
<accession>A0A9W7L7K3</accession>